<protein>
    <recommendedName>
        <fullName evidence="2">N-acetylmuramoyl-L-alanine amidase</fullName>
        <ecNumber evidence="2">3.5.1.28</ecNumber>
    </recommendedName>
</protein>
<dbReference type="PANTHER" id="PTHR30417:SF1">
    <property type="entry name" value="N-ACETYLMURAMOYL-L-ALANINE AMIDASE AMID"/>
    <property type="match status" value="1"/>
</dbReference>
<dbReference type="EC" id="3.5.1.28" evidence="2"/>
<evidence type="ECO:0000256" key="4">
    <source>
        <dbReference type="ARBA" id="ARBA00023316"/>
    </source>
</evidence>
<dbReference type="InterPro" id="IPR036505">
    <property type="entry name" value="Amidase/PGRP_sf"/>
</dbReference>
<keyword evidence="3" id="KW-0378">Hydrolase</keyword>
<dbReference type="Gene3D" id="3.40.80.10">
    <property type="entry name" value="Peptidoglycan recognition protein-like"/>
    <property type="match status" value="1"/>
</dbReference>
<evidence type="ECO:0000256" key="2">
    <source>
        <dbReference type="ARBA" id="ARBA00011901"/>
    </source>
</evidence>
<feature type="domain" description="N-acetylmuramoyl-L-alanine amidase" evidence="6">
    <location>
        <begin position="280"/>
        <end position="413"/>
    </location>
</feature>
<dbReference type="PANTHER" id="PTHR30417">
    <property type="entry name" value="N-ACETYLMURAMOYL-L-ALANINE AMIDASE AMID"/>
    <property type="match status" value="1"/>
</dbReference>
<dbReference type="SUPFAM" id="SSF55846">
    <property type="entry name" value="N-acetylmuramoyl-L-alanine amidase-like"/>
    <property type="match status" value="1"/>
</dbReference>
<comment type="catalytic activity">
    <reaction evidence="1">
        <text>Hydrolyzes the link between N-acetylmuramoyl residues and L-amino acid residues in certain cell-wall glycopeptides.</text>
        <dbReference type="EC" id="3.5.1.28"/>
    </reaction>
</comment>
<sequence>MRHMTSPATKTPRRPHPHPHPHPHPCSRPRSRRRWLATIYALLTTLSFALAAPALAAQTKTPASTPTPTPITTAFTKAAHQYNIPPQILESLCYLEGRLSAHNGQPSIDNGYGCMHLVQGTKADTLDQAATLTGLSASTLQHDTASNILGGAAVLRAEALKLSTTIPATLPTTVSGWYAPIAAYSHAGSRQTAGMYADAAFKLLSTGFSATADDGETITLAPQTVAPDKTTLAAVPVSPTAVPAGCKSDSNVDYPGAIDCVVPAATYDCNVTSPCTYQSSTRPSSYAMYAVTIHDIEGTAQDALSTFQDLNSGVSVHYVVDSDGTVYQALREKDIAYHAGNFYYNEHAVGIEHAGVDATGYQWYNATEYLASAKLVAYLLTKYNIPLDHAHITAHGTTPAPTTGSAPNHVDPGKYWLWDYYFGLIHAQGVAYPTGNTPAAGLFRVNPASDQAPLGPNGTETAANNSFFTLYTGPSTADPVIPGASGTDPTDETTNIETQMPYYYVAEKADEAGTGMQMYQIWYGENDRLSGSSPSQYADAKLAWVAIPAGSAVPVHSYVLSLKPTTKNGTIKIYGRPTTSASYVIGTAPTGSQWAAPKSVFEDGTSNLWFAIDYNHREAWVPTTEATVVAWY</sequence>
<proteinExistence type="predicted"/>
<evidence type="ECO:0000313" key="8">
    <source>
        <dbReference type="Proteomes" id="UP001500751"/>
    </source>
</evidence>
<evidence type="ECO:0000313" key="7">
    <source>
        <dbReference type="EMBL" id="GAA2064715.1"/>
    </source>
</evidence>
<organism evidence="7 8">
    <name type="scientific">Catenulispora yoronensis</name>
    <dbReference type="NCBI Taxonomy" id="450799"/>
    <lineage>
        <taxon>Bacteria</taxon>
        <taxon>Bacillati</taxon>
        <taxon>Actinomycetota</taxon>
        <taxon>Actinomycetes</taxon>
        <taxon>Catenulisporales</taxon>
        <taxon>Catenulisporaceae</taxon>
        <taxon>Catenulispora</taxon>
    </lineage>
</organism>
<evidence type="ECO:0000256" key="1">
    <source>
        <dbReference type="ARBA" id="ARBA00001561"/>
    </source>
</evidence>
<reference evidence="8" key="1">
    <citation type="journal article" date="2019" name="Int. J. Syst. Evol. Microbiol.">
        <title>The Global Catalogue of Microorganisms (GCM) 10K type strain sequencing project: providing services to taxonomists for standard genome sequencing and annotation.</title>
        <authorList>
            <consortium name="The Broad Institute Genomics Platform"/>
            <consortium name="The Broad Institute Genome Sequencing Center for Infectious Disease"/>
            <person name="Wu L."/>
            <person name="Ma J."/>
        </authorList>
    </citation>
    <scope>NUCLEOTIDE SEQUENCE [LARGE SCALE GENOMIC DNA]</scope>
    <source>
        <strain evidence="8">JCM 16014</strain>
    </source>
</reference>
<feature type="region of interest" description="Disordered" evidence="5">
    <location>
        <begin position="1"/>
        <end position="30"/>
    </location>
</feature>
<accession>A0ABP5H4S3</accession>
<dbReference type="EMBL" id="BAAAQN010000098">
    <property type="protein sequence ID" value="GAA2064715.1"/>
    <property type="molecule type" value="Genomic_DNA"/>
</dbReference>
<dbReference type="InterPro" id="IPR051206">
    <property type="entry name" value="NAMLAA_amidase_2"/>
</dbReference>
<dbReference type="InterPro" id="IPR002502">
    <property type="entry name" value="Amidase_domain"/>
</dbReference>
<comment type="caution">
    <text evidence="7">The sequence shown here is derived from an EMBL/GenBank/DDBJ whole genome shotgun (WGS) entry which is preliminary data.</text>
</comment>
<dbReference type="CDD" id="cd06583">
    <property type="entry name" value="PGRP"/>
    <property type="match status" value="1"/>
</dbReference>
<keyword evidence="4" id="KW-0961">Cell wall biogenesis/degradation</keyword>
<dbReference type="Proteomes" id="UP001500751">
    <property type="component" value="Unassembled WGS sequence"/>
</dbReference>
<keyword evidence="8" id="KW-1185">Reference proteome</keyword>
<dbReference type="Pfam" id="PF01510">
    <property type="entry name" value="Amidase_2"/>
    <property type="match status" value="1"/>
</dbReference>
<gene>
    <name evidence="7" type="ORF">GCM10009839_90310</name>
</gene>
<dbReference type="SMART" id="SM00644">
    <property type="entry name" value="Ami_2"/>
    <property type="match status" value="1"/>
</dbReference>
<evidence type="ECO:0000256" key="5">
    <source>
        <dbReference type="SAM" id="MobiDB-lite"/>
    </source>
</evidence>
<name>A0ABP5H4S3_9ACTN</name>
<evidence type="ECO:0000256" key="3">
    <source>
        <dbReference type="ARBA" id="ARBA00022801"/>
    </source>
</evidence>
<evidence type="ECO:0000259" key="6">
    <source>
        <dbReference type="SMART" id="SM00644"/>
    </source>
</evidence>
<feature type="compositionally biased region" description="Basic residues" evidence="5">
    <location>
        <begin position="11"/>
        <end position="30"/>
    </location>
</feature>